<comment type="caution">
    <text evidence="3">The sequence shown here is derived from an EMBL/GenBank/DDBJ whole genome shotgun (WGS) entry which is preliminary data.</text>
</comment>
<dbReference type="STRING" id="1312852.EG19_03790"/>
<dbReference type="RefSeq" id="WP_038046309.1">
    <property type="nucleotide sequence ID" value="NZ_JMFG01000002.1"/>
</dbReference>
<dbReference type="OrthoDB" id="9787613at2"/>
<dbReference type="SUPFAM" id="SSF82171">
    <property type="entry name" value="DPP6 N-terminal domain-like"/>
    <property type="match status" value="1"/>
</dbReference>
<dbReference type="InterPro" id="IPR011659">
    <property type="entry name" value="WD40"/>
</dbReference>
<evidence type="ECO:0000313" key="4">
    <source>
        <dbReference type="Proteomes" id="UP000027284"/>
    </source>
</evidence>
<name>A0A062XZT9_9BACT</name>
<evidence type="ECO:0000256" key="1">
    <source>
        <dbReference type="ARBA" id="ARBA00009820"/>
    </source>
</evidence>
<evidence type="ECO:0000256" key="2">
    <source>
        <dbReference type="SAM" id="SignalP"/>
    </source>
</evidence>
<reference evidence="3 4" key="1">
    <citation type="submission" date="2014-04" db="EMBL/GenBank/DDBJ databases">
        <title>The Genome Sequence of Thermoanaerobaculum aquaticum MP-01, The First Cultivated Group 23 Acidobacterium.</title>
        <authorList>
            <person name="Stamps B.W."/>
            <person name="Losey N.A."/>
            <person name="Lawson P.A."/>
            <person name="Stevenson B.S."/>
        </authorList>
    </citation>
    <scope>NUCLEOTIDE SEQUENCE [LARGE SCALE GENOMIC DNA]</scope>
    <source>
        <strain evidence="3 4">MP-01</strain>
    </source>
</reference>
<dbReference type="Gene3D" id="2.120.10.30">
    <property type="entry name" value="TolB, C-terminal domain"/>
    <property type="match status" value="1"/>
</dbReference>
<organism evidence="3 4">
    <name type="scientific">Thermoanaerobaculum aquaticum</name>
    <dbReference type="NCBI Taxonomy" id="1312852"/>
    <lineage>
        <taxon>Bacteria</taxon>
        <taxon>Pseudomonadati</taxon>
        <taxon>Acidobacteriota</taxon>
        <taxon>Thermoanaerobaculia</taxon>
        <taxon>Thermoanaerobaculales</taxon>
        <taxon>Thermoanaerobaculaceae</taxon>
        <taxon>Thermoanaerobaculum</taxon>
    </lineage>
</organism>
<protein>
    <recommendedName>
        <fullName evidence="5">Bacterial surface antigen (D15) domain-containing protein</fullName>
    </recommendedName>
</protein>
<accession>A0A062XZT9</accession>
<proteinExistence type="inferred from homology"/>
<dbReference type="PANTHER" id="PTHR36842:SF1">
    <property type="entry name" value="PROTEIN TOLB"/>
    <property type="match status" value="1"/>
</dbReference>
<dbReference type="AlphaFoldDB" id="A0A062XZT9"/>
<dbReference type="EMBL" id="JMFG01000002">
    <property type="protein sequence ID" value="KDA54934.1"/>
    <property type="molecule type" value="Genomic_DNA"/>
</dbReference>
<keyword evidence="4" id="KW-1185">Reference proteome</keyword>
<gene>
    <name evidence="3" type="ORF">EG19_03790</name>
</gene>
<sequence>MRGKILALSVLVAAAAHAQYFGKNKVRYDTFSWQEFATPHFRISFYDRVEPQLGKVASFAESAYDELARKLNFQIPEPIPLIAYATHAEFEQTNVIIEGIPEGVGAFAVPARNRMVLPVDLPDAELQKLIQHELVHIFQYEILFQGKLGKALTTNIPQWFMEGMASYLAQDEDSRAKAVMRDATLADRVPSVADNVTGYFAYRFGHMVFAFVESEWGVEGLRDFIFETRNTLTGAVDKAVKRAFDLDVEEFDARFRAWLRKKYQPVALERGDPREFGPAFRIEEGVRSAEASPAVSPSGELIAAFTTYKDDVDVALFSVPKRKLYKNLTRGYTTRYEYLVAQLFTVGPNRGRDLAFSPDGDTVAVFARSGRGRVLLLLDALKGGVAKEYPIPQDQAMEPAFSPDGKTVAFHAFANGQADIFLLDLASGTVQNLTNDPAYDAAPVFSPDGKFLVYSSQSGEHAKLFQLELANPQNRVQLTFGAGDDEGASFSRDGKALYFASDRDQGVFDIYRLDLETRKLTRLTKVIGAALNPVAVVTKDGERVVYQAYTKGRWQLYLTDPGQGEEVGREEEAAPVQQREVFVPAITVPVTQDKISPVKGHKLFADNVQVAVQFSEDQTLISQAFLSFADHYGDRRLNVLLESVSGYSNFQVAYVNLEKRWQWGVTVFDDRSYFVAADTFTGREVRLKRLYRETGAAVFAQYPLSLYLRAEAAAGYIYRDIDYPVLFGGQLFFIPITDHIPFVQAGLTGDTTGWNDYGPHWGRRWSLLLAQAFDAKNGGTLSRELRLDARQYLPLSRRNELAFRLFAAVADGNRPSIFYFGGVDTLRGFDYRSVLGNQAAYFNAEWRFPLIDHLVLPWLHLRDFRGRFFLDVGAARVDVPGYTQPFRFMKDGQLQDGLSSYGFGFSVELFGLPVHWDFAKRWDFKKTLDKGFNTSFWIGFRY</sequence>
<dbReference type="PANTHER" id="PTHR36842">
    <property type="entry name" value="PROTEIN TOLB HOMOLOG"/>
    <property type="match status" value="1"/>
</dbReference>
<feature type="chain" id="PRO_5001620325" description="Bacterial surface antigen (D15) domain-containing protein" evidence="2">
    <location>
        <begin position="19"/>
        <end position="942"/>
    </location>
</feature>
<dbReference type="Pfam" id="PF07676">
    <property type="entry name" value="PD40"/>
    <property type="match status" value="3"/>
</dbReference>
<feature type="signal peptide" evidence="2">
    <location>
        <begin position="1"/>
        <end position="18"/>
    </location>
</feature>
<evidence type="ECO:0008006" key="5">
    <source>
        <dbReference type="Google" id="ProtNLM"/>
    </source>
</evidence>
<keyword evidence="2" id="KW-0732">Signal</keyword>
<dbReference type="InterPro" id="IPR011042">
    <property type="entry name" value="6-blade_b-propeller_TolB-like"/>
</dbReference>
<dbReference type="Proteomes" id="UP000027284">
    <property type="component" value="Unassembled WGS sequence"/>
</dbReference>
<evidence type="ECO:0000313" key="3">
    <source>
        <dbReference type="EMBL" id="KDA54934.1"/>
    </source>
</evidence>
<dbReference type="Gene3D" id="2.40.160.50">
    <property type="entry name" value="membrane protein fhac: a member of the omp85/tpsb transporter family"/>
    <property type="match status" value="1"/>
</dbReference>
<comment type="similarity">
    <text evidence="1">Belongs to the TolB family.</text>
</comment>